<comment type="pathway">
    <text evidence="2">Porphyrin-containing compound metabolism.</text>
</comment>
<evidence type="ECO:0000313" key="8">
    <source>
        <dbReference type="EMBL" id="QKE27754.1"/>
    </source>
</evidence>
<dbReference type="PANTHER" id="PTHR43413:SF1">
    <property type="entry name" value="SIROHEME DECARBOXYLASE NIRL SUBUNIT"/>
    <property type="match status" value="1"/>
</dbReference>
<evidence type="ECO:0000256" key="3">
    <source>
        <dbReference type="ARBA" id="ARBA00023457"/>
    </source>
</evidence>
<dbReference type="AlphaFoldDB" id="A0A6M8EWZ5"/>
<protein>
    <recommendedName>
        <fullName evidence="4">siroheme decarboxylase</fullName>
        <ecNumber evidence="4">4.1.1.111</ecNumber>
    </recommendedName>
</protein>
<evidence type="ECO:0000256" key="5">
    <source>
        <dbReference type="ARBA" id="ARBA00048470"/>
    </source>
</evidence>
<comment type="catalytic activity">
    <reaction evidence="5">
        <text>siroheme + 2 H(+) = 12,18-didecarboxysiroheme + 2 CO2</text>
        <dbReference type="Rhea" id="RHEA:19093"/>
        <dbReference type="ChEBI" id="CHEBI:15378"/>
        <dbReference type="ChEBI" id="CHEBI:16526"/>
        <dbReference type="ChEBI" id="CHEBI:60052"/>
        <dbReference type="ChEBI" id="CHEBI:140497"/>
        <dbReference type="EC" id="4.1.1.111"/>
    </reaction>
</comment>
<comment type="similarity">
    <text evidence="3">Belongs to the Ahb/Nir family.</text>
</comment>
<name>A0A6M8EWZ5_9BACT</name>
<gene>
    <name evidence="8" type="ORF">AACT_0546</name>
</gene>
<accession>A0A6M8EWZ5</accession>
<evidence type="ECO:0000256" key="4">
    <source>
        <dbReference type="ARBA" id="ARBA00023471"/>
    </source>
</evidence>
<dbReference type="EMBL" id="CP042652">
    <property type="protein sequence ID" value="QKE27754.1"/>
    <property type="molecule type" value="Genomic_DNA"/>
</dbReference>
<dbReference type="Pfam" id="PF17805">
    <property type="entry name" value="AsnC_trans_reg2"/>
    <property type="match status" value="2"/>
</dbReference>
<reference evidence="8 9" key="1">
    <citation type="submission" date="2019-08" db="EMBL/GenBank/DDBJ databases">
        <title>Complete genome sequence of Arcobacter acticola.</title>
        <authorList>
            <person name="Miller W."/>
        </authorList>
    </citation>
    <scope>NUCLEOTIDE SEQUENCE [LARGE SCALE GENOMIC DNA]</scope>
    <source>
        <strain evidence="8 9">KCTC 52212</strain>
    </source>
</reference>
<organism evidence="8 9">
    <name type="scientific">Arcobacter acticola</name>
    <dbReference type="NCBI Taxonomy" id="1849015"/>
    <lineage>
        <taxon>Bacteria</taxon>
        <taxon>Pseudomonadati</taxon>
        <taxon>Campylobacterota</taxon>
        <taxon>Epsilonproteobacteria</taxon>
        <taxon>Campylobacterales</taxon>
        <taxon>Arcobacteraceae</taxon>
        <taxon>Arcobacter</taxon>
    </lineage>
</organism>
<feature type="domain" description="Siroheme decarboxylase AsnC-like ligand binding" evidence="6">
    <location>
        <begin position="79"/>
        <end position="161"/>
    </location>
</feature>
<dbReference type="InterPro" id="IPR053953">
    <property type="entry name" value="NirdL-like_HTH"/>
</dbReference>
<dbReference type="Proteomes" id="UP000503483">
    <property type="component" value="Chromosome"/>
</dbReference>
<evidence type="ECO:0000259" key="6">
    <source>
        <dbReference type="Pfam" id="PF17805"/>
    </source>
</evidence>
<dbReference type="KEGG" id="paco:AACT_0546"/>
<dbReference type="Pfam" id="PF22451">
    <property type="entry name" value="NirdL-like_HTH"/>
    <property type="match status" value="2"/>
</dbReference>
<dbReference type="EC" id="4.1.1.111" evidence="4"/>
<sequence length="354" mass="41294">MSRHKKNLVVILFENLLLEKNMKDEILYRIQKSFPLVKRPFEQIAKELNISEDEVLKILQKEKENKIIRQTSAIFDTKKLGYTSSLVAFEIAAEDIDDAVIILNSHPGISHNYERNHTYNIWFTLAIAPNSKSTLEDTIATLAKLTKAKDYIILPTLKLFKISVKLDTTNQAEKKEKVARTDFKGMELNDYHYNIIKEAQNDIEITQEPFKEIVEKLNISYDEFFSVLEEFQETGVMRRFASILNHRHAGFGANAMVAWDIEEGSKGEEIGKIAASFSAVSHCYLRPKYPTWNYNLFTMIHGKTKEDTQEVINNIANEIEYKSNMPLYSSREFKKVRIKYFCDEFKDWEEKYLN</sequence>
<evidence type="ECO:0000256" key="2">
    <source>
        <dbReference type="ARBA" id="ARBA00023444"/>
    </source>
</evidence>
<feature type="domain" description="Siroheme decarboxylase AsnC-like ligand binding" evidence="6">
    <location>
        <begin position="249"/>
        <end position="334"/>
    </location>
</feature>
<dbReference type="InterPro" id="IPR050684">
    <property type="entry name" value="HTH-Siroheme_Decarb"/>
</dbReference>
<evidence type="ECO:0000313" key="9">
    <source>
        <dbReference type="Proteomes" id="UP000503483"/>
    </source>
</evidence>
<dbReference type="PANTHER" id="PTHR43413">
    <property type="entry name" value="TRANSCRIPTIONAL REGULATOR, ASNC FAMILY"/>
    <property type="match status" value="1"/>
</dbReference>
<dbReference type="Gene3D" id="3.30.70.3460">
    <property type="match status" value="2"/>
</dbReference>
<keyword evidence="1" id="KW-0456">Lyase</keyword>
<feature type="domain" description="Siroheme decarboxylase NirL-like HTH" evidence="7">
    <location>
        <begin position="194"/>
        <end position="238"/>
    </location>
</feature>
<evidence type="ECO:0000259" key="7">
    <source>
        <dbReference type="Pfam" id="PF22451"/>
    </source>
</evidence>
<evidence type="ECO:0000256" key="1">
    <source>
        <dbReference type="ARBA" id="ARBA00023239"/>
    </source>
</evidence>
<keyword evidence="9" id="KW-1185">Reference proteome</keyword>
<feature type="domain" description="Siroheme decarboxylase NirL-like HTH" evidence="7">
    <location>
        <begin position="25"/>
        <end position="69"/>
    </location>
</feature>
<dbReference type="InterPro" id="IPR040523">
    <property type="entry name" value="AsnC_trans_reg2"/>
</dbReference>
<dbReference type="GO" id="GO:0016829">
    <property type="term" value="F:lyase activity"/>
    <property type="evidence" value="ECO:0007669"/>
    <property type="project" value="UniProtKB-KW"/>
</dbReference>
<proteinExistence type="inferred from homology"/>